<dbReference type="VEuPathDB" id="ToxoDB:ENH_00021230"/>
<dbReference type="RefSeq" id="XP_013434961.1">
    <property type="nucleotide sequence ID" value="XM_013579507.1"/>
</dbReference>
<accession>U6MTS3</accession>
<evidence type="ECO:0000259" key="1">
    <source>
        <dbReference type="PROSITE" id="PS51746"/>
    </source>
</evidence>
<dbReference type="GeneID" id="25472296"/>
<dbReference type="PROSITE" id="PS51746">
    <property type="entry name" value="PPM_2"/>
    <property type="match status" value="1"/>
</dbReference>
<reference evidence="2" key="2">
    <citation type="submission" date="2013-10" db="EMBL/GenBank/DDBJ databases">
        <authorList>
            <person name="Aslett M."/>
        </authorList>
    </citation>
    <scope>NUCLEOTIDE SEQUENCE [LARGE SCALE GENOMIC DNA]</scope>
    <source>
        <strain evidence="2">Houghton</strain>
    </source>
</reference>
<dbReference type="OrthoDB" id="420076at2759"/>
<gene>
    <name evidence="2" type="ORF">ENH_00021230</name>
</gene>
<feature type="non-terminal residue" evidence="2">
    <location>
        <position position="1"/>
    </location>
</feature>
<dbReference type="EMBL" id="HG723637">
    <property type="protein sequence ID" value="CDJ66493.1"/>
    <property type="molecule type" value="Genomic_DNA"/>
</dbReference>
<protein>
    <recommendedName>
        <fullName evidence="1">PPM-type phosphatase domain-containing protein</fullName>
    </recommendedName>
</protein>
<feature type="domain" description="PPM-type phosphatase" evidence="1">
    <location>
        <begin position="1"/>
        <end position="77"/>
    </location>
</feature>
<evidence type="ECO:0000313" key="2">
    <source>
        <dbReference type="EMBL" id="CDJ66493.1"/>
    </source>
</evidence>
<dbReference type="InterPro" id="IPR001932">
    <property type="entry name" value="PPM-type_phosphatase-like_dom"/>
</dbReference>
<dbReference type="Proteomes" id="UP000030754">
    <property type="component" value="Unassembled WGS sequence"/>
</dbReference>
<dbReference type="SUPFAM" id="SSF81606">
    <property type="entry name" value="PP2C-like"/>
    <property type="match status" value="1"/>
</dbReference>
<proteinExistence type="predicted"/>
<name>U6MTS3_9EIME</name>
<keyword evidence="3" id="KW-1185">Reference proteome</keyword>
<dbReference type="Gene3D" id="3.60.40.10">
    <property type="entry name" value="PPM-type phosphatase domain"/>
    <property type="match status" value="1"/>
</dbReference>
<evidence type="ECO:0000313" key="3">
    <source>
        <dbReference type="Proteomes" id="UP000030754"/>
    </source>
</evidence>
<dbReference type="AlphaFoldDB" id="U6MTS3"/>
<organism evidence="2 3">
    <name type="scientific">Eimeria necatrix</name>
    <dbReference type="NCBI Taxonomy" id="51315"/>
    <lineage>
        <taxon>Eukaryota</taxon>
        <taxon>Sar</taxon>
        <taxon>Alveolata</taxon>
        <taxon>Apicomplexa</taxon>
        <taxon>Conoidasida</taxon>
        <taxon>Coccidia</taxon>
        <taxon>Eucoccidiorida</taxon>
        <taxon>Eimeriorina</taxon>
        <taxon>Eimeriidae</taxon>
        <taxon>Eimeria</taxon>
    </lineage>
</organism>
<sequence length="79" mass="8813">IPLDENSLFFIVASDGVWEFISSEEAVSIVSSYVTGSPTDGKKMKDAADRLAYEAFRRWIDEEGNVVDDVTVIVVWVAR</sequence>
<reference evidence="2" key="1">
    <citation type="submission" date="2013-10" db="EMBL/GenBank/DDBJ databases">
        <title>Genomic analysis of the causative agents of coccidiosis in chickens.</title>
        <authorList>
            <person name="Reid A.J."/>
            <person name="Blake D."/>
            <person name="Billington K."/>
            <person name="Browne H."/>
            <person name="Dunn M."/>
            <person name="Hung S."/>
            <person name="Kawahara F."/>
            <person name="Miranda-Saavedra D."/>
            <person name="Mourier T."/>
            <person name="Nagra H."/>
            <person name="Otto T.D."/>
            <person name="Rawlings N."/>
            <person name="Sanchez A."/>
            <person name="Sanders M."/>
            <person name="Subramaniam C."/>
            <person name="Tay Y."/>
            <person name="Dear P."/>
            <person name="Doerig C."/>
            <person name="Gruber A."/>
            <person name="Parkinson J."/>
            <person name="Shirley M."/>
            <person name="Wan K.L."/>
            <person name="Berriman M."/>
            <person name="Tomley F."/>
            <person name="Pain A."/>
        </authorList>
    </citation>
    <scope>NUCLEOTIDE SEQUENCE [LARGE SCALE GENOMIC DNA]</scope>
    <source>
        <strain evidence="2">Houghton</strain>
    </source>
</reference>
<dbReference type="Pfam" id="PF00481">
    <property type="entry name" value="PP2C"/>
    <property type="match status" value="1"/>
</dbReference>
<dbReference type="InterPro" id="IPR036457">
    <property type="entry name" value="PPM-type-like_dom_sf"/>
</dbReference>